<gene>
    <name evidence="1" type="ORF">RMN56_06080</name>
</gene>
<dbReference type="EMBL" id="CP134876">
    <property type="protein sequence ID" value="WNM40916.1"/>
    <property type="molecule type" value="Genomic_DNA"/>
</dbReference>
<evidence type="ECO:0000313" key="1">
    <source>
        <dbReference type="EMBL" id="WNM40916.1"/>
    </source>
</evidence>
<reference evidence="1 2" key="1">
    <citation type="submission" date="2023-09" db="EMBL/GenBank/DDBJ databases">
        <title>Micromonospora halotolerans DSM 45598 genome sequence.</title>
        <authorList>
            <person name="Mo P."/>
        </authorList>
    </citation>
    <scope>NUCLEOTIDE SEQUENCE [LARGE SCALE GENOMIC DNA]</scope>
    <source>
        <strain evidence="1 2">DSM 45598</strain>
    </source>
</reference>
<protein>
    <submittedName>
        <fullName evidence="1">Uncharacterized protein</fullName>
    </submittedName>
</protein>
<accession>A0ABZ0A039</accession>
<keyword evidence="2" id="KW-1185">Reference proteome</keyword>
<organism evidence="1 2">
    <name type="scientific">Micromonospora halotolerans</name>
    <dbReference type="NCBI Taxonomy" id="709879"/>
    <lineage>
        <taxon>Bacteria</taxon>
        <taxon>Bacillati</taxon>
        <taxon>Actinomycetota</taxon>
        <taxon>Actinomycetes</taxon>
        <taxon>Micromonosporales</taxon>
        <taxon>Micromonosporaceae</taxon>
        <taxon>Micromonospora</taxon>
    </lineage>
</organism>
<dbReference type="Proteomes" id="UP001303001">
    <property type="component" value="Chromosome"/>
</dbReference>
<evidence type="ECO:0000313" key="2">
    <source>
        <dbReference type="Proteomes" id="UP001303001"/>
    </source>
</evidence>
<sequence>MAAKVQGLRVDPSPAAEASIVALTGLALGLDANLRIHVSAAFTARTSVGRSVYDLHGRMLRPRPGTPVPAADHASCHLREVFNGEPMNT</sequence>
<proteinExistence type="predicted"/>
<name>A0ABZ0A039_9ACTN</name>